<name>A0A0F9VAG0_9ZZZZ</name>
<evidence type="ECO:0008006" key="2">
    <source>
        <dbReference type="Google" id="ProtNLM"/>
    </source>
</evidence>
<comment type="caution">
    <text evidence="1">The sequence shown here is derived from an EMBL/GenBank/DDBJ whole genome shotgun (WGS) entry which is preliminary data.</text>
</comment>
<reference evidence="1" key="1">
    <citation type="journal article" date="2015" name="Nature">
        <title>Complex archaea that bridge the gap between prokaryotes and eukaryotes.</title>
        <authorList>
            <person name="Spang A."/>
            <person name="Saw J.H."/>
            <person name="Jorgensen S.L."/>
            <person name="Zaremba-Niedzwiedzka K."/>
            <person name="Martijn J."/>
            <person name="Lind A.E."/>
            <person name="van Eijk R."/>
            <person name="Schleper C."/>
            <person name="Guy L."/>
            <person name="Ettema T.J."/>
        </authorList>
    </citation>
    <scope>NUCLEOTIDE SEQUENCE</scope>
</reference>
<protein>
    <recommendedName>
        <fullName evidence="2">Nucleotide modification associated domain-containing protein</fullName>
    </recommendedName>
</protein>
<accession>A0A0F9VAG0</accession>
<sequence length="90" mass="10585">MNGIRGEVLDFAINHMEPVLQKNDIKGGWQHMTNREIEIRLKQELAELVTEMRRGPKLYNEDKIIREATDIANFCMFAVDNAKQRQRSNR</sequence>
<dbReference type="AlphaFoldDB" id="A0A0F9VAG0"/>
<proteinExistence type="predicted"/>
<organism evidence="1">
    <name type="scientific">marine sediment metagenome</name>
    <dbReference type="NCBI Taxonomy" id="412755"/>
    <lineage>
        <taxon>unclassified sequences</taxon>
        <taxon>metagenomes</taxon>
        <taxon>ecological metagenomes</taxon>
    </lineage>
</organism>
<dbReference type="EMBL" id="LAZR01000401">
    <property type="protein sequence ID" value="KKN70541.1"/>
    <property type="molecule type" value="Genomic_DNA"/>
</dbReference>
<gene>
    <name evidence="1" type="ORF">LCGC14_0429720</name>
</gene>
<evidence type="ECO:0000313" key="1">
    <source>
        <dbReference type="EMBL" id="KKN70541.1"/>
    </source>
</evidence>